<evidence type="ECO:0000256" key="1">
    <source>
        <dbReference type="ARBA" id="ARBA00022801"/>
    </source>
</evidence>
<dbReference type="NCBIfam" id="NF009773">
    <property type="entry name" value="PRK13270.1"/>
    <property type="match status" value="1"/>
</dbReference>
<dbReference type="NCBIfam" id="NF009774">
    <property type="entry name" value="PRK13271.1"/>
    <property type="match status" value="1"/>
</dbReference>
<dbReference type="SUPFAM" id="SSF48208">
    <property type="entry name" value="Six-hairpin glycosidases"/>
    <property type="match status" value="1"/>
</dbReference>
<keyword evidence="1" id="KW-0378">Hydrolase</keyword>
<dbReference type="PROSITE" id="PS00928">
    <property type="entry name" value="TREHALASE_2"/>
    <property type="match status" value="1"/>
</dbReference>
<dbReference type="PRINTS" id="PR00744">
    <property type="entry name" value="GLHYDRLASE37"/>
</dbReference>
<gene>
    <name evidence="3" type="primary">treF</name>
    <name evidence="3" type="ORF">ACFOJE_02455</name>
</gene>
<dbReference type="PANTHER" id="PTHR23403">
    <property type="entry name" value="TREHALASE"/>
    <property type="match status" value="1"/>
</dbReference>
<proteinExistence type="predicted"/>
<dbReference type="InterPro" id="IPR001661">
    <property type="entry name" value="Glyco_hydro_37"/>
</dbReference>
<dbReference type="InterPro" id="IPR012341">
    <property type="entry name" value="6hp_glycosidase-like_sf"/>
</dbReference>
<dbReference type="InterPro" id="IPR008928">
    <property type="entry name" value="6-hairpin_glycosidase_sf"/>
</dbReference>
<evidence type="ECO:0000256" key="2">
    <source>
        <dbReference type="ARBA" id="ARBA00023295"/>
    </source>
</evidence>
<evidence type="ECO:0000313" key="3">
    <source>
        <dbReference type="EMBL" id="MFC2971079.1"/>
    </source>
</evidence>
<sequence>MNGNGLSDPFEQRIAAVSPADPLTPADRYQELFVEVQMNRVFADSKTFVDCAPRLHPERILAAYRARCRQPGFDLTAFVTEHFSLFVIPPSHFVADPNCGLEQHIDRLWPVLTRRPIEHPGRSSLLPLPHDYVVPGGRFVEQYYWDAYFIMLGLDQSGQRHLLRSMADNFAYLIDTYGHVPNGNRTYYLSRSQPPVFALMVELFEEKTICRAHDYLPQLRKEYAFWMDGADCLRPGDSHRRCVRLAGGEVLNRYWDDRDTPREESYLEDVLTARDSGRPVHEVYRDLRAGAESGWDYSSRWLGDHRRLSSIRTTAILPVDLNGLLYRLERLIARLSERHGDTACAEDYRRRAEARRAAVDRYLWSESAGAYLDYDWQLERPRPDLTAAMLAPLFVHLASPEQARRVADTVRRRLLAPGGLSTTEIDVCGQQWDRPNGWAPLQWIGIRGLERYGEVELAAEIARRWLRVVGELFERDNKLVEKYVLRPNAEHAGGGEYPLQDGFGWTNGVTRKLLQEDPLHEANRCRSGQPGVCCVI</sequence>
<dbReference type="InterPro" id="IPR018232">
    <property type="entry name" value="Glyco_hydro_37_CS"/>
</dbReference>
<dbReference type="Pfam" id="PF01204">
    <property type="entry name" value="Trehalase"/>
    <property type="match status" value="1"/>
</dbReference>
<dbReference type="PROSITE" id="PS00927">
    <property type="entry name" value="TREHALASE_1"/>
    <property type="match status" value="1"/>
</dbReference>
<name>A0ABV7AP56_9GAMM</name>
<dbReference type="EMBL" id="JBHRSJ010000002">
    <property type="protein sequence ID" value="MFC2971079.1"/>
    <property type="molecule type" value="Genomic_DNA"/>
</dbReference>
<evidence type="ECO:0000313" key="4">
    <source>
        <dbReference type="Proteomes" id="UP001595457"/>
    </source>
</evidence>
<organism evidence="3 4">
    <name type="scientific">Azotobacter bryophylli</name>
    <dbReference type="NCBI Taxonomy" id="1986537"/>
    <lineage>
        <taxon>Bacteria</taxon>
        <taxon>Pseudomonadati</taxon>
        <taxon>Pseudomonadota</taxon>
        <taxon>Gammaproteobacteria</taxon>
        <taxon>Pseudomonadales</taxon>
        <taxon>Pseudomonadaceae</taxon>
        <taxon>Azotobacter</taxon>
    </lineage>
</organism>
<accession>A0ABV7AP56</accession>
<dbReference type="Gene3D" id="1.50.10.10">
    <property type="match status" value="1"/>
</dbReference>
<keyword evidence="4" id="KW-1185">Reference proteome</keyword>
<dbReference type="PANTHER" id="PTHR23403:SF8">
    <property type="entry name" value="CYTOPLASMIC TREHALASE"/>
    <property type="match status" value="1"/>
</dbReference>
<comment type="caution">
    <text evidence="3">The sequence shown here is derived from an EMBL/GenBank/DDBJ whole genome shotgun (WGS) entry which is preliminary data.</text>
</comment>
<keyword evidence="2" id="KW-0326">Glycosidase</keyword>
<protein>
    <submittedName>
        <fullName evidence="3">Alpha,alpha-trehalase TreF</fullName>
    </submittedName>
</protein>
<dbReference type="RefSeq" id="WP_377812662.1">
    <property type="nucleotide sequence ID" value="NZ_JBHRSJ010000002.1"/>
</dbReference>
<dbReference type="Proteomes" id="UP001595457">
    <property type="component" value="Unassembled WGS sequence"/>
</dbReference>
<reference evidence="4" key="1">
    <citation type="journal article" date="2019" name="Int. J. Syst. Evol. Microbiol.">
        <title>The Global Catalogue of Microorganisms (GCM) 10K type strain sequencing project: providing services to taxonomists for standard genome sequencing and annotation.</title>
        <authorList>
            <consortium name="The Broad Institute Genomics Platform"/>
            <consortium name="The Broad Institute Genome Sequencing Center for Infectious Disease"/>
            <person name="Wu L."/>
            <person name="Ma J."/>
        </authorList>
    </citation>
    <scope>NUCLEOTIDE SEQUENCE [LARGE SCALE GENOMIC DNA]</scope>
    <source>
        <strain evidence="4">KCTC 62195</strain>
    </source>
</reference>